<dbReference type="Pfam" id="PF13886">
    <property type="entry name" value="TM7S3_TM198"/>
    <property type="match status" value="1"/>
</dbReference>
<feature type="transmembrane region" description="Helical" evidence="5">
    <location>
        <begin position="133"/>
        <end position="156"/>
    </location>
</feature>
<evidence type="ECO:0000256" key="5">
    <source>
        <dbReference type="SAM" id="Phobius"/>
    </source>
</evidence>
<reference evidence="7" key="1">
    <citation type="submission" date="2021-01" db="EMBL/GenBank/DDBJ databases">
        <authorList>
            <person name="Corre E."/>
            <person name="Pelletier E."/>
            <person name="Niang G."/>
            <person name="Scheremetjew M."/>
            <person name="Finn R."/>
            <person name="Kale V."/>
            <person name="Holt S."/>
            <person name="Cochrane G."/>
            <person name="Meng A."/>
            <person name="Brown T."/>
            <person name="Cohen L."/>
        </authorList>
    </citation>
    <scope>NUCLEOTIDE SEQUENCE</scope>
    <source>
        <strain evidence="7">Fehren 1</strain>
    </source>
</reference>
<evidence type="ECO:0000313" key="7">
    <source>
        <dbReference type="EMBL" id="CAE0310125.1"/>
    </source>
</evidence>
<dbReference type="GO" id="GO:0016020">
    <property type="term" value="C:membrane"/>
    <property type="evidence" value="ECO:0007669"/>
    <property type="project" value="UniProtKB-SubCell"/>
</dbReference>
<gene>
    <name evidence="7" type="ORF">FEHR0123_LOCUS5041</name>
</gene>
<feature type="domain" description="TM7S3/TM198-like" evidence="6">
    <location>
        <begin position="58"/>
        <end position="249"/>
    </location>
</feature>
<comment type="subcellular location">
    <subcellularLocation>
        <location evidence="1">Membrane</location>
        <topology evidence="1">Multi-pass membrane protein</topology>
    </subcellularLocation>
</comment>
<name>A0A7S3I138_9SPIT</name>
<feature type="transmembrane region" description="Helical" evidence="5">
    <location>
        <begin position="162"/>
        <end position="181"/>
    </location>
</feature>
<feature type="transmembrane region" description="Helical" evidence="5">
    <location>
        <begin position="188"/>
        <end position="209"/>
    </location>
</feature>
<feature type="transmembrane region" description="Helical" evidence="5">
    <location>
        <begin position="78"/>
        <end position="101"/>
    </location>
</feature>
<feature type="transmembrane region" description="Helical" evidence="5">
    <location>
        <begin position="107"/>
        <end position="126"/>
    </location>
</feature>
<protein>
    <recommendedName>
        <fullName evidence="6">TM7S3/TM198-like domain-containing protein</fullName>
    </recommendedName>
</protein>
<evidence type="ECO:0000256" key="3">
    <source>
        <dbReference type="ARBA" id="ARBA00022989"/>
    </source>
</evidence>
<keyword evidence="2 5" id="KW-0812">Transmembrane</keyword>
<feature type="transmembrane region" description="Helical" evidence="5">
    <location>
        <begin position="229"/>
        <end position="248"/>
    </location>
</feature>
<keyword evidence="4 5" id="KW-0472">Membrane</keyword>
<evidence type="ECO:0000259" key="6">
    <source>
        <dbReference type="Pfam" id="PF13886"/>
    </source>
</evidence>
<evidence type="ECO:0000256" key="4">
    <source>
        <dbReference type="ARBA" id="ARBA00023136"/>
    </source>
</evidence>
<organism evidence="7">
    <name type="scientific">Favella ehrenbergii</name>
    <dbReference type="NCBI Taxonomy" id="182087"/>
    <lineage>
        <taxon>Eukaryota</taxon>
        <taxon>Sar</taxon>
        <taxon>Alveolata</taxon>
        <taxon>Ciliophora</taxon>
        <taxon>Intramacronucleata</taxon>
        <taxon>Spirotrichea</taxon>
        <taxon>Choreotrichia</taxon>
        <taxon>Tintinnida</taxon>
        <taxon>Xystonellidae</taxon>
        <taxon>Favella</taxon>
    </lineage>
</organism>
<evidence type="ECO:0000256" key="1">
    <source>
        <dbReference type="ARBA" id="ARBA00004141"/>
    </source>
</evidence>
<evidence type="ECO:0000256" key="2">
    <source>
        <dbReference type="ARBA" id="ARBA00022692"/>
    </source>
</evidence>
<dbReference type="AlphaFoldDB" id="A0A7S3I138"/>
<proteinExistence type="predicted"/>
<accession>A0A7S3I138</accession>
<dbReference type="InterPro" id="IPR025256">
    <property type="entry name" value="TM7S3/TM198-like_dom"/>
</dbReference>
<dbReference type="EMBL" id="HBIE01016227">
    <property type="protein sequence ID" value="CAE0310125.1"/>
    <property type="molecule type" value="Transcribed_RNA"/>
</dbReference>
<sequence>MTTELYCKESVTGAAEIRSATLKDDCEFVVVADHQDGCPGVDIDKYMGWLEDNQWCIGIIYVVFGPIIALFGQQLFPIVCAALVAIFILGLVVSISLAFGWMVSTTGTIVVLVVGLLLGVIAGALIKRHIWLMVSLLGLIGGFFLGALVFSMIAAASGWSAVWGWWVINIAMAIIGAITAYKLGSPVVLLGTSFIGSYLFMRAWTLFFPGHYPSESEIMSNPEELELDSIFWVFVGVFAFCFLTSACVQSKRAVVHEDLDKYSSA</sequence>
<feature type="transmembrane region" description="Helical" evidence="5">
    <location>
        <begin position="54"/>
        <end position="71"/>
    </location>
</feature>
<keyword evidence="3 5" id="KW-1133">Transmembrane helix</keyword>